<evidence type="ECO:0000256" key="6">
    <source>
        <dbReference type="SAM" id="Phobius"/>
    </source>
</evidence>
<feature type="transmembrane region" description="Helical" evidence="6">
    <location>
        <begin position="413"/>
        <end position="434"/>
    </location>
</feature>
<dbReference type="EMBL" id="GG662495">
    <property type="protein sequence ID" value="EAS03287.1"/>
    <property type="molecule type" value="Genomic_DNA"/>
</dbReference>
<feature type="transmembrane region" description="Helical" evidence="6">
    <location>
        <begin position="313"/>
        <end position="332"/>
    </location>
</feature>
<dbReference type="HOGENOM" id="CLU_570507_0_0_1"/>
<accession>I7MLY3</accession>
<feature type="region of interest" description="Disordered" evidence="5">
    <location>
        <begin position="1"/>
        <end position="27"/>
    </location>
</feature>
<evidence type="ECO:0000256" key="1">
    <source>
        <dbReference type="ARBA" id="ARBA00004141"/>
    </source>
</evidence>
<feature type="domain" description="Amino acid transporter transmembrane" evidence="7">
    <location>
        <begin position="41"/>
        <end position="432"/>
    </location>
</feature>
<dbReference type="InParanoid" id="I7MLY3"/>
<dbReference type="Proteomes" id="UP000009168">
    <property type="component" value="Unassembled WGS sequence"/>
</dbReference>
<dbReference type="STRING" id="312017.I7MLY3"/>
<evidence type="ECO:0000256" key="4">
    <source>
        <dbReference type="ARBA" id="ARBA00023136"/>
    </source>
</evidence>
<dbReference type="PANTHER" id="PTHR22950">
    <property type="entry name" value="AMINO ACID TRANSPORTER"/>
    <property type="match status" value="1"/>
</dbReference>
<reference evidence="9" key="1">
    <citation type="journal article" date="2006" name="PLoS Biol.">
        <title>Macronuclear genome sequence of the ciliate Tetrahymena thermophila, a model eukaryote.</title>
        <authorList>
            <person name="Eisen J.A."/>
            <person name="Coyne R.S."/>
            <person name="Wu M."/>
            <person name="Wu D."/>
            <person name="Thiagarajan M."/>
            <person name="Wortman J.R."/>
            <person name="Badger J.H."/>
            <person name="Ren Q."/>
            <person name="Amedeo P."/>
            <person name="Jones K.M."/>
            <person name="Tallon L.J."/>
            <person name="Delcher A.L."/>
            <person name="Salzberg S.L."/>
            <person name="Silva J.C."/>
            <person name="Haas B.J."/>
            <person name="Majoros W.H."/>
            <person name="Farzad M."/>
            <person name="Carlton J.M."/>
            <person name="Smith R.K. Jr."/>
            <person name="Garg J."/>
            <person name="Pearlman R.E."/>
            <person name="Karrer K.M."/>
            <person name="Sun L."/>
            <person name="Manning G."/>
            <person name="Elde N.C."/>
            <person name="Turkewitz A.P."/>
            <person name="Asai D.J."/>
            <person name="Wilkes D.E."/>
            <person name="Wang Y."/>
            <person name="Cai H."/>
            <person name="Collins K."/>
            <person name="Stewart B.A."/>
            <person name="Lee S.R."/>
            <person name="Wilamowska K."/>
            <person name="Weinberg Z."/>
            <person name="Ruzzo W.L."/>
            <person name="Wloga D."/>
            <person name="Gaertig J."/>
            <person name="Frankel J."/>
            <person name="Tsao C.-C."/>
            <person name="Gorovsky M.A."/>
            <person name="Keeling P.J."/>
            <person name="Waller R.F."/>
            <person name="Patron N.J."/>
            <person name="Cherry J.M."/>
            <person name="Stover N.A."/>
            <person name="Krieger C.J."/>
            <person name="del Toro C."/>
            <person name="Ryder H.F."/>
            <person name="Williamson S.C."/>
            <person name="Barbeau R.A."/>
            <person name="Hamilton E.P."/>
            <person name="Orias E."/>
        </authorList>
    </citation>
    <scope>NUCLEOTIDE SEQUENCE [LARGE SCALE GENOMIC DNA]</scope>
    <source>
        <strain evidence="9">SB210</strain>
    </source>
</reference>
<evidence type="ECO:0000256" key="3">
    <source>
        <dbReference type="ARBA" id="ARBA00022989"/>
    </source>
</evidence>
<evidence type="ECO:0000259" key="7">
    <source>
        <dbReference type="Pfam" id="PF01490"/>
    </source>
</evidence>
<feature type="transmembrane region" description="Helical" evidence="6">
    <location>
        <begin position="167"/>
        <end position="184"/>
    </location>
</feature>
<comment type="subcellular location">
    <subcellularLocation>
        <location evidence="1">Membrane</location>
        <topology evidence="1">Multi-pass membrane protein</topology>
    </subcellularLocation>
</comment>
<dbReference type="InterPro" id="IPR013057">
    <property type="entry name" value="AA_transpt_TM"/>
</dbReference>
<dbReference type="PANTHER" id="PTHR22950:SF666">
    <property type="entry name" value="VACUOLAR AMINO ACID TRANSPORTER 4"/>
    <property type="match status" value="1"/>
</dbReference>
<feature type="transmembrane region" description="Helical" evidence="6">
    <location>
        <begin position="196"/>
        <end position="214"/>
    </location>
</feature>
<keyword evidence="2 6" id="KW-0812">Transmembrane</keyword>
<keyword evidence="3 6" id="KW-1133">Transmembrane helix</keyword>
<organism evidence="8 9">
    <name type="scientific">Tetrahymena thermophila (strain SB210)</name>
    <dbReference type="NCBI Taxonomy" id="312017"/>
    <lineage>
        <taxon>Eukaryota</taxon>
        <taxon>Sar</taxon>
        <taxon>Alveolata</taxon>
        <taxon>Ciliophora</taxon>
        <taxon>Intramacronucleata</taxon>
        <taxon>Oligohymenophorea</taxon>
        <taxon>Hymenostomatida</taxon>
        <taxon>Tetrahymenina</taxon>
        <taxon>Tetrahymenidae</taxon>
        <taxon>Tetrahymena</taxon>
    </lineage>
</organism>
<dbReference type="Pfam" id="PF01490">
    <property type="entry name" value="Aa_trans"/>
    <property type="match status" value="1"/>
</dbReference>
<dbReference type="KEGG" id="tet:TTHERM_00537220"/>
<feature type="transmembrane region" description="Helical" evidence="6">
    <location>
        <begin position="380"/>
        <end position="401"/>
    </location>
</feature>
<protein>
    <submittedName>
        <fullName evidence="8">Transmembrane amino acid transporter protein</fullName>
    </submittedName>
</protein>
<feature type="transmembrane region" description="Helical" evidence="6">
    <location>
        <begin position="72"/>
        <end position="97"/>
    </location>
</feature>
<sequence length="444" mass="49927">MTEMQKPTQLSQDTNSQNQALSDNKQEYVTPSSDVVVKEEGASILNATANICKTGLGLGMLFMPLIFSKTGVYIPILCLVFFGILCFYCWNLLGIVLRHVSQSEKYNKTQLYQEYKDILILENTLAIVFSPGWKIFCQIINGLNMYGGCLGYVIFITQSFEPYISNYILRICIIVAIYLPLCFLKDIKAYGKFSSIALTIYTIVVLTIIGKSLDVIRKDEYPDEPIILNGWNTILEYIGIFILAYDVNGTVGLVHASMREKKRFFIPLSIYIIFACCVGTILGLCGYFAYRDQIGDIIFKNIGSLNGGGDALLFFYCFTLIMSICLYGFVLTRMIDTAIWKKDENTIRQTVSIFYRFPIRIAFIGSLALLAYVYPSASNLFSLLGCIFGVILTYILPCILYEKIFFGTKMSKIRVCNYIVMAIGAAGGIAGFVYSLKDLINSYQ</sequence>
<evidence type="ECO:0000256" key="2">
    <source>
        <dbReference type="ARBA" id="ARBA00022692"/>
    </source>
</evidence>
<feature type="transmembrane region" description="Helical" evidence="6">
    <location>
        <begin position="268"/>
        <end position="290"/>
    </location>
</feature>
<dbReference type="AlphaFoldDB" id="I7MLY3"/>
<dbReference type="OMA" id="WNTILEY"/>
<feature type="transmembrane region" description="Helical" evidence="6">
    <location>
        <begin position="353"/>
        <end position="374"/>
    </location>
</feature>
<evidence type="ECO:0000313" key="9">
    <source>
        <dbReference type="Proteomes" id="UP000009168"/>
    </source>
</evidence>
<evidence type="ECO:0000313" key="8">
    <source>
        <dbReference type="EMBL" id="EAS03287.1"/>
    </source>
</evidence>
<proteinExistence type="predicted"/>
<keyword evidence="4 6" id="KW-0472">Membrane</keyword>
<dbReference type="RefSeq" id="XP_001023532.1">
    <property type="nucleotide sequence ID" value="XM_001023532.3"/>
</dbReference>
<dbReference type="GO" id="GO:0015179">
    <property type="term" value="F:L-amino acid transmembrane transporter activity"/>
    <property type="evidence" value="ECO:0007669"/>
    <property type="project" value="TreeGrafter"/>
</dbReference>
<dbReference type="GeneID" id="7842676"/>
<dbReference type="eggNOG" id="KOG1304">
    <property type="taxonomic scope" value="Eukaryota"/>
</dbReference>
<dbReference type="OrthoDB" id="339469at2759"/>
<feature type="transmembrane region" description="Helical" evidence="6">
    <location>
        <begin position="135"/>
        <end position="155"/>
    </location>
</feature>
<keyword evidence="9" id="KW-1185">Reference proteome</keyword>
<dbReference type="GO" id="GO:0016020">
    <property type="term" value="C:membrane"/>
    <property type="evidence" value="ECO:0007669"/>
    <property type="project" value="UniProtKB-SubCell"/>
</dbReference>
<evidence type="ECO:0000256" key="5">
    <source>
        <dbReference type="SAM" id="MobiDB-lite"/>
    </source>
</evidence>
<feature type="transmembrane region" description="Helical" evidence="6">
    <location>
        <begin position="234"/>
        <end position="256"/>
    </location>
</feature>
<name>I7MLY3_TETTS</name>
<gene>
    <name evidence="8" type="ORF">TTHERM_00537220</name>
</gene>